<dbReference type="SMART" id="SM00651">
    <property type="entry name" value="Sm"/>
    <property type="match status" value="1"/>
</dbReference>
<keyword evidence="6" id="KW-1185">Reference proteome</keyword>
<dbReference type="GO" id="GO:0003723">
    <property type="term" value="F:RNA binding"/>
    <property type="evidence" value="ECO:0007669"/>
    <property type="project" value="InterPro"/>
</dbReference>
<sequence>MTDTAHKVLAESLGSIVLVKLKTGKVRGKLKTFDMHLNIVLEEAEEVSDDKTRPLGTILIRGDSVVFVSPVEV</sequence>
<evidence type="ECO:0000313" key="6">
    <source>
        <dbReference type="Proteomes" id="UP001063698"/>
    </source>
</evidence>
<dbReference type="InterPro" id="IPR047575">
    <property type="entry name" value="Sm"/>
</dbReference>
<dbReference type="KEGG" id="ipc:IPA_01400"/>
<dbReference type="PANTHER" id="PTHR10553">
    <property type="entry name" value="SMALL NUCLEAR RIBONUCLEOPROTEIN"/>
    <property type="match status" value="1"/>
</dbReference>
<dbReference type="InterPro" id="IPR010920">
    <property type="entry name" value="LSM_dom_sf"/>
</dbReference>
<dbReference type="Gene3D" id="2.30.30.100">
    <property type="match status" value="1"/>
</dbReference>
<feature type="domain" description="Sm" evidence="4">
    <location>
        <begin position="4"/>
        <end position="73"/>
    </location>
</feature>
<evidence type="ECO:0000256" key="2">
    <source>
        <dbReference type="ARBA" id="ARBA00021121"/>
    </source>
</evidence>
<dbReference type="CDD" id="cd01731">
    <property type="entry name" value="archaeal_Sm1"/>
    <property type="match status" value="1"/>
</dbReference>
<dbReference type="AlphaFoldDB" id="A0A977PJ30"/>
<organism evidence="5 6">
    <name type="scientific">Ignicoccus pacificus DSM 13166</name>
    <dbReference type="NCBI Taxonomy" id="940294"/>
    <lineage>
        <taxon>Archaea</taxon>
        <taxon>Thermoproteota</taxon>
        <taxon>Thermoprotei</taxon>
        <taxon>Desulfurococcales</taxon>
        <taxon>Desulfurococcaceae</taxon>
        <taxon>Ignicoccus</taxon>
    </lineage>
</organism>
<dbReference type="Proteomes" id="UP001063698">
    <property type="component" value="Chromosome"/>
</dbReference>
<keyword evidence="3" id="KW-0687">Ribonucleoprotein</keyword>
<name>A0A977PJ30_9CREN</name>
<dbReference type="GO" id="GO:1990904">
    <property type="term" value="C:ribonucleoprotein complex"/>
    <property type="evidence" value="ECO:0007669"/>
    <property type="project" value="UniProtKB-KW"/>
</dbReference>
<evidence type="ECO:0000313" key="5">
    <source>
        <dbReference type="EMBL" id="UXD21211.1"/>
    </source>
</evidence>
<dbReference type="SUPFAM" id="SSF50182">
    <property type="entry name" value="Sm-like ribonucleoproteins"/>
    <property type="match status" value="1"/>
</dbReference>
<comment type="similarity">
    <text evidence="1">Belongs to the snRNP Sm proteins family.</text>
</comment>
<reference evidence="5" key="1">
    <citation type="submission" date="2013-11" db="EMBL/GenBank/DDBJ databases">
        <title>Comparative genomics of Ignicoccus.</title>
        <authorList>
            <person name="Podar M."/>
        </authorList>
    </citation>
    <scope>NUCLEOTIDE SEQUENCE</scope>
    <source>
        <strain evidence="5">DSM 13166</strain>
    </source>
</reference>
<gene>
    <name evidence="5" type="ORF">IPA_01400</name>
</gene>
<dbReference type="PROSITE" id="PS52002">
    <property type="entry name" value="SM"/>
    <property type="match status" value="1"/>
</dbReference>
<dbReference type="Pfam" id="PF01423">
    <property type="entry name" value="LSM"/>
    <property type="match status" value="1"/>
</dbReference>
<dbReference type="InterPro" id="IPR022901">
    <property type="entry name" value="snRNP_Sm-like_arc"/>
</dbReference>
<protein>
    <recommendedName>
        <fullName evidence="2">Putative snRNP Sm-like protein</fullName>
    </recommendedName>
</protein>
<accession>A0A977PJ30</accession>
<dbReference type="PANTHER" id="PTHR10553:SF5">
    <property type="entry name" value="U6 SNRNA-ASSOCIATED SM-LIKE PROTEIN LSM7"/>
    <property type="match status" value="1"/>
</dbReference>
<evidence type="ECO:0000259" key="4">
    <source>
        <dbReference type="PROSITE" id="PS52002"/>
    </source>
</evidence>
<dbReference type="InterPro" id="IPR001163">
    <property type="entry name" value="Sm_dom_euk/arc"/>
</dbReference>
<proteinExistence type="inferred from homology"/>
<dbReference type="EMBL" id="CP006868">
    <property type="protein sequence ID" value="UXD21211.1"/>
    <property type="molecule type" value="Genomic_DNA"/>
</dbReference>
<dbReference type="InterPro" id="IPR044641">
    <property type="entry name" value="Lsm7/SmG-like"/>
</dbReference>
<evidence type="ECO:0000256" key="3">
    <source>
        <dbReference type="ARBA" id="ARBA00023274"/>
    </source>
</evidence>
<evidence type="ECO:0000256" key="1">
    <source>
        <dbReference type="ARBA" id="ARBA00006850"/>
    </source>
</evidence>